<dbReference type="Proteomes" id="UP000225548">
    <property type="component" value="Unassembled WGS sequence"/>
</dbReference>
<feature type="transmembrane region" description="Helical" evidence="1">
    <location>
        <begin position="21"/>
        <end position="49"/>
    </location>
</feature>
<keyword evidence="1" id="KW-0812">Transmembrane</keyword>
<feature type="transmembrane region" description="Helical" evidence="1">
    <location>
        <begin position="55"/>
        <end position="79"/>
    </location>
</feature>
<feature type="transmembrane region" description="Helical" evidence="1">
    <location>
        <begin position="511"/>
        <end position="531"/>
    </location>
</feature>
<feature type="transmembrane region" description="Helical" evidence="1">
    <location>
        <begin position="135"/>
        <end position="160"/>
    </location>
</feature>
<evidence type="ECO:0000313" key="2">
    <source>
        <dbReference type="EMBL" id="PFG33797.1"/>
    </source>
</evidence>
<feature type="transmembrane region" description="Helical" evidence="1">
    <location>
        <begin position="274"/>
        <end position="296"/>
    </location>
</feature>
<gene>
    <name evidence="2" type="ORF">ATL42_1689</name>
</gene>
<feature type="transmembrane region" description="Helical" evidence="1">
    <location>
        <begin position="232"/>
        <end position="253"/>
    </location>
</feature>
<feature type="transmembrane region" description="Helical" evidence="1">
    <location>
        <begin position="368"/>
        <end position="387"/>
    </location>
</feature>
<evidence type="ECO:0000313" key="3">
    <source>
        <dbReference type="Proteomes" id="UP000225548"/>
    </source>
</evidence>
<keyword evidence="1" id="KW-0472">Membrane</keyword>
<feature type="transmembrane region" description="Helical" evidence="1">
    <location>
        <begin position="100"/>
        <end position="129"/>
    </location>
</feature>
<keyword evidence="1" id="KW-1133">Transmembrane helix</keyword>
<feature type="transmembrane region" description="Helical" evidence="1">
    <location>
        <begin position="444"/>
        <end position="470"/>
    </location>
</feature>
<accession>A0A2A9E429</accession>
<dbReference type="AlphaFoldDB" id="A0A2A9E429"/>
<feature type="transmembrane region" description="Helical" evidence="1">
    <location>
        <begin position="172"/>
        <end position="191"/>
    </location>
</feature>
<feature type="transmembrane region" description="Helical" evidence="1">
    <location>
        <begin position="326"/>
        <end position="348"/>
    </location>
</feature>
<comment type="caution">
    <text evidence="2">The sequence shown here is derived from an EMBL/GenBank/DDBJ whole genome shotgun (WGS) entry which is preliminary data.</text>
</comment>
<dbReference type="EMBL" id="PDJG01000001">
    <property type="protein sequence ID" value="PFG33797.1"/>
    <property type="molecule type" value="Genomic_DNA"/>
</dbReference>
<feature type="transmembrane region" description="Helical" evidence="1">
    <location>
        <begin position="399"/>
        <end position="424"/>
    </location>
</feature>
<sequence length="553" mass="57388">MVAHLLRLRLLMLGNSLRRSVWQIVGLGAALLYGTSVFAAVLFGLAYLGRRDVELAGTILVGVGSLVALAWWFLPLVAFGVDGTLDPHRLAVYGIRRRDLLVGIALSGVVGVPGLVTLLATVGTALVWVRVPGAFLAALVCAPLALATCIVGARATTTVLAPLRVSRRFREVAGIVVFLPVIALVPALSWASGQLDTDRLTVTQLGQVVGWLPFGAVWSVPGTVAAGRPVEALARFGVAAGVLVALILVWAWSLERQVSAPSRGGQRGSRARGLGILGVLPATPAWSVTARCLVYWARDPRYASSLAVVPLLPFLFGFLDRGDGTVLLMLAPVTAFIVGWIISADVAYDHSAFWLHVTSGISGRDDRTGRAGAAAIIGLPLVVVLAVGSAGYTDRWDDLPAVLGLGLAVLLCALGLSSVVSARFVYPVPRPGDGPFAAPQGSAIASLVIQGIGWLVLVLAVLPTAVLAGAALAANSGLLDQLVLGLTTPGGVPGGWFYPTSEIRDDAGARLAWLALAAGLGSGMVALVVGVRVGGRLYDARSAELMQRVLANR</sequence>
<organism evidence="2 3">
    <name type="scientific">Sanguibacter antarcticus</name>
    <dbReference type="NCBI Taxonomy" id="372484"/>
    <lineage>
        <taxon>Bacteria</taxon>
        <taxon>Bacillati</taxon>
        <taxon>Actinomycetota</taxon>
        <taxon>Actinomycetes</taxon>
        <taxon>Micrococcales</taxon>
        <taxon>Sanguibacteraceae</taxon>
        <taxon>Sanguibacter</taxon>
    </lineage>
</organism>
<reference evidence="2 3" key="1">
    <citation type="submission" date="2017-10" db="EMBL/GenBank/DDBJ databases">
        <title>Sequencing the genomes of 1000 actinobacteria strains.</title>
        <authorList>
            <person name="Klenk H.-P."/>
        </authorList>
    </citation>
    <scope>NUCLEOTIDE SEQUENCE [LARGE SCALE GENOMIC DNA]</scope>
    <source>
        <strain evidence="2 3">DSM 18966</strain>
    </source>
</reference>
<feature type="transmembrane region" description="Helical" evidence="1">
    <location>
        <begin position="482"/>
        <end position="499"/>
    </location>
</feature>
<keyword evidence="3" id="KW-1185">Reference proteome</keyword>
<feature type="transmembrane region" description="Helical" evidence="1">
    <location>
        <begin position="302"/>
        <end position="319"/>
    </location>
</feature>
<evidence type="ECO:0000256" key="1">
    <source>
        <dbReference type="SAM" id="Phobius"/>
    </source>
</evidence>
<dbReference type="RefSeq" id="WP_098454949.1">
    <property type="nucleotide sequence ID" value="NZ_PDJG01000001.1"/>
</dbReference>
<dbReference type="OrthoDB" id="3261041at2"/>
<name>A0A2A9E429_9MICO</name>
<protein>
    <submittedName>
        <fullName evidence="2">ABC-2 type transport system permease protein</fullName>
    </submittedName>
</protein>
<proteinExistence type="predicted"/>